<feature type="compositionally biased region" description="Pro residues" evidence="1">
    <location>
        <begin position="344"/>
        <end position="354"/>
    </location>
</feature>
<feature type="region of interest" description="Disordered" evidence="1">
    <location>
        <begin position="228"/>
        <end position="249"/>
    </location>
</feature>
<feature type="compositionally biased region" description="Polar residues" evidence="1">
    <location>
        <begin position="298"/>
        <end position="308"/>
    </location>
</feature>
<feature type="region of interest" description="Disordered" evidence="1">
    <location>
        <begin position="297"/>
        <end position="362"/>
    </location>
</feature>
<feature type="compositionally biased region" description="Low complexity" evidence="1">
    <location>
        <begin position="132"/>
        <end position="146"/>
    </location>
</feature>
<evidence type="ECO:0000313" key="3">
    <source>
        <dbReference type="Proteomes" id="UP001189429"/>
    </source>
</evidence>
<feature type="compositionally biased region" description="Basic residues" evidence="1">
    <location>
        <begin position="36"/>
        <end position="46"/>
    </location>
</feature>
<protein>
    <submittedName>
        <fullName evidence="2">Uncharacterized protein</fullName>
    </submittedName>
</protein>
<feature type="region of interest" description="Disordered" evidence="1">
    <location>
        <begin position="1"/>
        <end position="107"/>
    </location>
</feature>
<organism evidence="2 3">
    <name type="scientific">Prorocentrum cordatum</name>
    <dbReference type="NCBI Taxonomy" id="2364126"/>
    <lineage>
        <taxon>Eukaryota</taxon>
        <taxon>Sar</taxon>
        <taxon>Alveolata</taxon>
        <taxon>Dinophyceae</taxon>
        <taxon>Prorocentrales</taxon>
        <taxon>Prorocentraceae</taxon>
        <taxon>Prorocentrum</taxon>
    </lineage>
</organism>
<dbReference type="Proteomes" id="UP001189429">
    <property type="component" value="Unassembled WGS sequence"/>
</dbReference>
<proteinExistence type="predicted"/>
<keyword evidence="3" id="KW-1185">Reference proteome</keyword>
<evidence type="ECO:0000256" key="1">
    <source>
        <dbReference type="SAM" id="MobiDB-lite"/>
    </source>
</evidence>
<feature type="region of interest" description="Disordered" evidence="1">
    <location>
        <begin position="132"/>
        <end position="163"/>
    </location>
</feature>
<name>A0ABN9R0I0_9DINO</name>
<sequence length="391" mass="42779">MPGPKPCLTAYVQAHPAPDKKSTRVSPIEDCESRPRRGRTRQRPPRRTMTQPSTLIGLTRVPCLGLGRSAQRSEHTWPTFLPSPAPGRHARRHGEPSPTSKTDAHTAAPHRLAPDGVLLTQSSAAPLDRLASRSGAARGARGGSVSPCLCAAPRRRPAPQPWPRRAKRCCLRAPLGDLVLASGRLEHNPRAPDRLARGRTPLLAQLWANAPASPRRLREWGGEREEETKRCFDQRQRPARVETREKHSYGMARPTHRLLVRAAPQTEGRQLRLVKHLGPTLLRGELGGVKGIWKSEGQRSWTSHNGGSRPSPEGRPADLPGHVPRRDHHHPQPASPPLALTATPPSPSGRPPPRSAASAARSAACSWASCSRPSTQFRFLPVRKGSSTCRR</sequence>
<feature type="compositionally biased region" description="Basic and acidic residues" evidence="1">
    <location>
        <begin position="228"/>
        <end position="248"/>
    </location>
</feature>
<accession>A0ABN9R0I0</accession>
<evidence type="ECO:0000313" key="2">
    <source>
        <dbReference type="EMBL" id="CAK0811251.1"/>
    </source>
</evidence>
<comment type="caution">
    <text evidence="2">The sequence shown here is derived from an EMBL/GenBank/DDBJ whole genome shotgun (WGS) entry which is preliminary data.</text>
</comment>
<reference evidence="2" key="1">
    <citation type="submission" date="2023-10" db="EMBL/GenBank/DDBJ databases">
        <authorList>
            <person name="Chen Y."/>
            <person name="Shah S."/>
            <person name="Dougan E. K."/>
            <person name="Thang M."/>
            <person name="Chan C."/>
        </authorList>
    </citation>
    <scope>NUCLEOTIDE SEQUENCE [LARGE SCALE GENOMIC DNA]</scope>
</reference>
<gene>
    <name evidence="2" type="ORF">PCOR1329_LOCUS15929</name>
</gene>
<dbReference type="EMBL" id="CAUYUJ010004858">
    <property type="protein sequence ID" value="CAK0811251.1"/>
    <property type="molecule type" value="Genomic_DNA"/>
</dbReference>